<evidence type="ECO:0000313" key="2">
    <source>
        <dbReference type="Proteomes" id="UP000316688"/>
    </source>
</evidence>
<keyword evidence="2" id="KW-1185">Reference proteome</keyword>
<organism evidence="1 2">
    <name type="scientific">Spiribacter aquaticus</name>
    <dbReference type="NCBI Taxonomy" id="1935996"/>
    <lineage>
        <taxon>Bacteria</taxon>
        <taxon>Pseudomonadati</taxon>
        <taxon>Pseudomonadota</taxon>
        <taxon>Gammaproteobacteria</taxon>
        <taxon>Chromatiales</taxon>
        <taxon>Ectothiorhodospiraceae</taxon>
        <taxon>Spiribacter</taxon>
    </lineage>
</organism>
<sequence>MAAFRARQVARIRDAVAAGRQAVRQADTRDRLTFARAFVDAGGPQVPGDRSGEASKALAERLMQAVTAGRTRAVDDPDLDRELLRAHNETDWALALDDERVIGFLLDLPEAALETPTVEALAHQSQGLGPGVFRKADILVLQPECDGARFIPVTDHDIEC</sequence>
<gene>
    <name evidence="1" type="ORF">FPL11_07930</name>
</gene>
<reference evidence="1 2" key="1">
    <citation type="submission" date="2019-07" db="EMBL/GenBank/DDBJ databases">
        <title>Reclasification of Spiribacter aquaticus.</title>
        <authorList>
            <person name="Leon M.J."/>
            <person name="Sanchez-Porro C."/>
            <person name="Ventosa A."/>
        </authorList>
    </citation>
    <scope>NUCLEOTIDE SEQUENCE [LARGE SCALE GENOMIC DNA]</scope>
    <source>
        <strain evidence="1 2">SP30</strain>
    </source>
</reference>
<dbReference type="RefSeq" id="WP_144348128.1">
    <property type="nucleotide sequence ID" value="NZ_VMKP01000003.1"/>
</dbReference>
<accession>A0A557RHF7</accession>
<evidence type="ECO:0000313" key="1">
    <source>
        <dbReference type="EMBL" id="TVO64568.1"/>
    </source>
</evidence>
<proteinExistence type="predicted"/>
<name>A0A557RHF7_9GAMM</name>
<dbReference type="Proteomes" id="UP000316688">
    <property type="component" value="Unassembled WGS sequence"/>
</dbReference>
<protein>
    <submittedName>
        <fullName evidence="1">Uncharacterized protein</fullName>
    </submittedName>
</protein>
<dbReference type="AlphaFoldDB" id="A0A557RHF7"/>
<comment type="caution">
    <text evidence="1">The sequence shown here is derived from an EMBL/GenBank/DDBJ whole genome shotgun (WGS) entry which is preliminary data.</text>
</comment>
<dbReference type="EMBL" id="VMKP01000003">
    <property type="protein sequence ID" value="TVO64568.1"/>
    <property type="molecule type" value="Genomic_DNA"/>
</dbReference>